<evidence type="ECO:0000256" key="5">
    <source>
        <dbReference type="SAM" id="MobiDB-lite"/>
    </source>
</evidence>
<dbReference type="PANTHER" id="PTHR12308:SF73">
    <property type="entry name" value="ANOCTAMIN"/>
    <property type="match status" value="1"/>
</dbReference>
<evidence type="ECO:0000313" key="10">
    <source>
        <dbReference type="Proteomes" id="UP000245884"/>
    </source>
</evidence>
<dbReference type="GeneID" id="37026364"/>
<feature type="transmembrane region" description="Helical" evidence="6">
    <location>
        <begin position="288"/>
        <end position="305"/>
    </location>
</feature>
<dbReference type="Pfam" id="PF20877">
    <property type="entry name" value="Anoctamin_N"/>
    <property type="match status" value="1"/>
</dbReference>
<evidence type="ECO:0000256" key="2">
    <source>
        <dbReference type="ARBA" id="ARBA00022692"/>
    </source>
</evidence>
<feature type="region of interest" description="Disordered" evidence="5">
    <location>
        <begin position="1"/>
        <end position="52"/>
    </location>
</feature>
<evidence type="ECO:0000259" key="7">
    <source>
        <dbReference type="Pfam" id="PF04547"/>
    </source>
</evidence>
<sequence length="843" mass="92249">MNNRTDAAATGTGTGAAAPTYSGGAAPPISSSSQQEKSLPSTPSSPSAQSQPQVDYVLVFESVPARFKKAGKVPSSEKAAIAREFQLLVERIQDVGLQVTSREGKVGSGQVLLFVRGSDETLVKVGREEGLIDYLHGVRTTAGEPASSSLSRSSSLPKGATHNLALSQFSPSDRLRHMHTLLTLPSTPATSDGITRRGAGLRLQSEEFPHLIDMTPLHDQEYNKQWLKRWGSSKSFLAISTQDLDGIRAHFGEGLAFYFAFLLYYFQALAPLAAIGGCFYLAGAPYHPLYSLALVGWACMFVESWRIKERKLAVRWGCLGCGDVESRRVGFKAKRREMDKVTGEEKEVFEWWRRELRVACSVPAVAFFASLLAAVLTTMFVTEVFITRLYAGPGKSLVPFIPTALFSVFIPQILAAWQATARSLTSWENHFSNRDFNWYMTVKMFALQAFVAYGALTLSAFVYIPFGQELMDEIVRRGYFARSIADATADGRLALRDDGGIQFEINPDRMHAQLFAVLTTSQAINAFTELALPFLLRKINEWRSGGKEEGASDKSPSSPGTPSTSSAERSFLKRVYHELDLPAYDTFGDYAEMATQFGYITLWSVIWPLAPLGGLINNFFEMRGDALKICVHVRRPVPLRTDSVGPWLEILGFIAWLGAMSNSSLVYLFQRSPQAHLPGQSAYEATMRSHLHPGGGVDGVNATEAAKQLFYSTDPAHSARSPLSFSNLLPSFLPTSGAAGAMIAALLVALASEHGYGIVRASVRHVLERVLWRGSEEDVALKRREWEVKREAVGRAKAGLEGAGVQSEKVGKRGAEATISEEDFWHPSRDVGVGAVQGAGKME</sequence>
<evidence type="ECO:0000256" key="4">
    <source>
        <dbReference type="ARBA" id="ARBA00023136"/>
    </source>
</evidence>
<name>A0A316UP59_9BASI</name>
<evidence type="ECO:0000256" key="1">
    <source>
        <dbReference type="ARBA" id="ARBA00004141"/>
    </source>
</evidence>
<keyword evidence="4 6" id="KW-0472">Membrane</keyword>
<feature type="compositionally biased region" description="Low complexity" evidence="5">
    <location>
        <begin position="555"/>
        <end position="566"/>
    </location>
</feature>
<feature type="domain" description="Anoctamin transmembrane" evidence="7">
    <location>
        <begin position="247"/>
        <end position="770"/>
    </location>
</feature>
<accession>A0A316UP59</accession>
<dbReference type="EMBL" id="KZ819674">
    <property type="protein sequence ID" value="PWN25693.1"/>
    <property type="molecule type" value="Genomic_DNA"/>
</dbReference>
<dbReference type="GO" id="GO:0016020">
    <property type="term" value="C:membrane"/>
    <property type="evidence" value="ECO:0007669"/>
    <property type="project" value="UniProtKB-SubCell"/>
</dbReference>
<dbReference type="InterPro" id="IPR049456">
    <property type="entry name" value="Anoctamin_N_fung"/>
</dbReference>
<keyword evidence="10" id="KW-1185">Reference proteome</keyword>
<comment type="subcellular location">
    <subcellularLocation>
        <location evidence="1">Membrane</location>
        <topology evidence="1">Multi-pass membrane protein</topology>
    </subcellularLocation>
</comment>
<reference evidence="9 10" key="1">
    <citation type="journal article" date="2018" name="Mol. Biol. Evol.">
        <title>Broad Genomic Sampling Reveals a Smut Pathogenic Ancestry of the Fungal Clade Ustilaginomycotina.</title>
        <authorList>
            <person name="Kijpornyongpan T."/>
            <person name="Mondo S.J."/>
            <person name="Barry K."/>
            <person name="Sandor L."/>
            <person name="Lee J."/>
            <person name="Lipzen A."/>
            <person name="Pangilinan J."/>
            <person name="LaButti K."/>
            <person name="Hainaut M."/>
            <person name="Henrissat B."/>
            <person name="Grigoriev I.V."/>
            <person name="Spatafora J.W."/>
            <person name="Aime M.C."/>
        </authorList>
    </citation>
    <scope>NUCLEOTIDE SEQUENCE [LARGE SCALE GENOMIC DNA]</scope>
    <source>
        <strain evidence="9 10">MCA 5214</strain>
    </source>
</reference>
<evidence type="ECO:0000313" key="9">
    <source>
        <dbReference type="EMBL" id="PWN25693.1"/>
    </source>
</evidence>
<dbReference type="GO" id="GO:0032541">
    <property type="term" value="C:cortical endoplasmic reticulum"/>
    <property type="evidence" value="ECO:0007669"/>
    <property type="project" value="TreeGrafter"/>
</dbReference>
<dbReference type="RefSeq" id="XP_025360305.1">
    <property type="nucleotide sequence ID" value="XM_025504541.1"/>
</dbReference>
<proteinExistence type="predicted"/>
<dbReference type="Proteomes" id="UP000245884">
    <property type="component" value="Unassembled WGS sequence"/>
</dbReference>
<feature type="domain" description="Anoctamin alpha-beta plait" evidence="8">
    <location>
        <begin position="53"/>
        <end position="187"/>
    </location>
</feature>
<keyword evidence="3 6" id="KW-1133">Transmembrane helix</keyword>
<feature type="transmembrane region" description="Helical" evidence="6">
    <location>
        <begin position="397"/>
        <end position="417"/>
    </location>
</feature>
<dbReference type="OrthoDB" id="296386at2759"/>
<feature type="transmembrane region" description="Helical" evidence="6">
    <location>
        <begin position="255"/>
        <end position="282"/>
    </location>
</feature>
<evidence type="ECO:0000256" key="6">
    <source>
        <dbReference type="SAM" id="Phobius"/>
    </source>
</evidence>
<dbReference type="InterPro" id="IPR007632">
    <property type="entry name" value="Anoctamin"/>
</dbReference>
<dbReference type="GO" id="GO:0005254">
    <property type="term" value="F:chloride channel activity"/>
    <property type="evidence" value="ECO:0007669"/>
    <property type="project" value="TreeGrafter"/>
</dbReference>
<gene>
    <name evidence="9" type="ORF">BDZ90DRAFT_222757</name>
</gene>
<dbReference type="Pfam" id="PF04547">
    <property type="entry name" value="Anoctamin"/>
    <property type="match status" value="1"/>
</dbReference>
<keyword evidence="2 6" id="KW-0812">Transmembrane</keyword>
<feature type="transmembrane region" description="Helical" evidence="6">
    <location>
        <begin position="356"/>
        <end position="377"/>
    </location>
</feature>
<feature type="region of interest" description="Disordered" evidence="5">
    <location>
        <begin position="546"/>
        <end position="566"/>
    </location>
</feature>
<dbReference type="STRING" id="1569628.A0A316UP59"/>
<evidence type="ECO:0000259" key="8">
    <source>
        <dbReference type="Pfam" id="PF20877"/>
    </source>
</evidence>
<evidence type="ECO:0000256" key="3">
    <source>
        <dbReference type="ARBA" id="ARBA00022989"/>
    </source>
</evidence>
<feature type="transmembrane region" description="Helical" evidence="6">
    <location>
        <begin position="438"/>
        <end position="464"/>
    </location>
</feature>
<protein>
    <submittedName>
        <fullName evidence="9">DUF590-domain-containing protein</fullName>
    </submittedName>
</protein>
<dbReference type="PANTHER" id="PTHR12308">
    <property type="entry name" value="ANOCTAMIN"/>
    <property type="match status" value="1"/>
</dbReference>
<dbReference type="InterPro" id="IPR049452">
    <property type="entry name" value="Anoctamin_TM"/>
</dbReference>
<organism evidence="9 10">
    <name type="scientific">Jaminaea rosea</name>
    <dbReference type="NCBI Taxonomy" id="1569628"/>
    <lineage>
        <taxon>Eukaryota</taxon>
        <taxon>Fungi</taxon>
        <taxon>Dikarya</taxon>
        <taxon>Basidiomycota</taxon>
        <taxon>Ustilaginomycotina</taxon>
        <taxon>Exobasidiomycetes</taxon>
        <taxon>Microstromatales</taxon>
        <taxon>Microstromatales incertae sedis</taxon>
        <taxon>Jaminaea</taxon>
    </lineage>
</organism>
<dbReference type="AlphaFoldDB" id="A0A316UP59"/>